<dbReference type="Gene3D" id="3.60.10.10">
    <property type="entry name" value="Endonuclease/exonuclease/phosphatase"/>
    <property type="match status" value="1"/>
</dbReference>
<evidence type="ECO:0000313" key="8">
    <source>
        <dbReference type="EMBL" id="WUQ81999.1"/>
    </source>
</evidence>
<gene>
    <name evidence="8" type="ORF">OHA16_02800</name>
</gene>
<reference evidence="8" key="1">
    <citation type="submission" date="2022-10" db="EMBL/GenBank/DDBJ databases">
        <title>The complete genomes of actinobacterial strains from the NBC collection.</title>
        <authorList>
            <person name="Joergensen T.S."/>
            <person name="Alvarez Arevalo M."/>
            <person name="Sterndorff E.B."/>
            <person name="Faurdal D."/>
            <person name="Vuksanovic O."/>
            <person name="Mourched A.-S."/>
            <person name="Charusanti P."/>
            <person name="Shaw S."/>
            <person name="Blin K."/>
            <person name="Weber T."/>
        </authorList>
    </citation>
    <scope>NUCLEOTIDE SEQUENCE</scope>
    <source>
        <strain evidence="8">NBC_00222</strain>
    </source>
</reference>
<dbReference type="Pfam" id="PF00704">
    <property type="entry name" value="Glyco_hydro_18"/>
    <property type="match status" value="1"/>
</dbReference>
<protein>
    <submittedName>
        <fullName evidence="8">Glycosyl hydrolase family 18 protein</fullName>
    </submittedName>
</protein>
<dbReference type="PANTHER" id="PTHR11177">
    <property type="entry name" value="CHITINASE"/>
    <property type="match status" value="1"/>
</dbReference>
<dbReference type="CDD" id="cd23451">
    <property type="entry name" value="beta-trefoil_Ricin_laminarinase"/>
    <property type="match status" value="1"/>
</dbReference>
<evidence type="ECO:0000256" key="5">
    <source>
        <dbReference type="SAM" id="MobiDB-lite"/>
    </source>
</evidence>
<dbReference type="InterPro" id="IPR011583">
    <property type="entry name" value="Chitinase_II/V-like_cat"/>
</dbReference>
<evidence type="ECO:0000259" key="7">
    <source>
        <dbReference type="PROSITE" id="PS51910"/>
    </source>
</evidence>
<dbReference type="Pfam" id="PF14200">
    <property type="entry name" value="RicinB_lectin_2"/>
    <property type="match status" value="1"/>
</dbReference>
<dbReference type="PANTHER" id="PTHR11177:SF308">
    <property type="entry name" value="CHITINASE A"/>
    <property type="match status" value="1"/>
</dbReference>
<dbReference type="Gene3D" id="3.20.20.80">
    <property type="entry name" value="Glycosidases"/>
    <property type="match status" value="2"/>
</dbReference>
<dbReference type="PROSITE" id="PS01095">
    <property type="entry name" value="GH18_1"/>
    <property type="match status" value="1"/>
</dbReference>
<feature type="chain" id="PRO_5045624246" evidence="6">
    <location>
        <begin position="25"/>
        <end position="2045"/>
    </location>
</feature>
<dbReference type="SMART" id="SM00458">
    <property type="entry name" value="RICIN"/>
    <property type="match status" value="2"/>
</dbReference>
<dbReference type="InterPro" id="IPR050314">
    <property type="entry name" value="Glycosyl_Hydrlase_18"/>
</dbReference>
<evidence type="ECO:0000256" key="2">
    <source>
        <dbReference type="ARBA" id="ARBA00023024"/>
    </source>
</evidence>
<dbReference type="Pfam" id="PF13472">
    <property type="entry name" value="Lipase_GDSL_2"/>
    <property type="match status" value="1"/>
</dbReference>
<dbReference type="InterPro" id="IPR001223">
    <property type="entry name" value="Glyco_hydro18_cat"/>
</dbReference>
<dbReference type="SUPFAM" id="SSF51445">
    <property type="entry name" value="(Trans)glycosidases"/>
    <property type="match status" value="1"/>
</dbReference>
<dbReference type="EMBL" id="CP108110">
    <property type="protein sequence ID" value="WUQ81999.1"/>
    <property type="molecule type" value="Genomic_DNA"/>
</dbReference>
<dbReference type="InterPro" id="IPR000772">
    <property type="entry name" value="Ricin_B_lectin"/>
</dbReference>
<accession>A0ABZ1TTW4</accession>
<dbReference type="InterPro" id="IPR036691">
    <property type="entry name" value="Endo/exonu/phosph_ase_sf"/>
</dbReference>
<evidence type="ECO:0000313" key="9">
    <source>
        <dbReference type="Proteomes" id="UP001432222"/>
    </source>
</evidence>
<keyword evidence="2" id="KW-0624">Polysaccharide degradation</keyword>
<dbReference type="InterPro" id="IPR009470">
    <property type="entry name" value="Chi_C"/>
</dbReference>
<organism evidence="8 9">
    <name type="scientific">Kitasatospora purpeofusca</name>
    <dbReference type="NCBI Taxonomy" id="67352"/>
    <lineage>
        <taxon>Bacteria</taxon>
        <taxon>Bacillati</taxon>
        <taxon>Actinomycetota</taxon>
        <taxon>Actinomycetes</taxon>
        <taxon>Kitasatosporales</taxon>
        <taxon>Streptomycetaceae</taxon>
        <taxon>Kitasatospora</taxon>
    </lineage>
</organism>
<keyword evidence="2" id="KW-0119">Carbohydrate metabolism</keyword>
<evidence type="ECO:0000256" key="1">
    <source>
        <dbReference type="ARBA" id="ARBA00022801"/>
    </source>
</evidence>
<name>A0ABZ1TTW4_9ACTN</name>
<dbReference type="SUPFAM" id="SSF50370">
    <property type="entry name" value="Ricin B-like lectins"/>
    <property type="match status" value="4"/>
</dbReference>
<feature type="region of interest" description="Disordered" evidence="5">
    <location>
        <begin position="1129"/>
        <end position="1172"/>
    </location>
</feature>
<keyword evidence="9" id="KW-1185">Reference proteome</keyword>
<feature type="domain" description="GH18" evidence="7">
    <location>
        <begin position="1198"/>
        <end position="1679"/>
    </location>
</feature>
<dbReference type="GO" id="GO:0016787">
    <property type="term" value="F:hydrolase activity"/>
    <property type="evidence" value="ECO:0007669"/>
    <property type="project" value="UniProtKB-KW"/>
</dbReference>
<evidence type="ECO:0000256" key="3">
    <source>
        <dbReference type="ARBA" id="ARBA00023295"/>
    </source>
</evidence>
<dbReference type="PROSITE" id="PS51910">
    <property type="entry name" value="GH18_2"/>
    <property type="match status" value="1"/>
</dbReference>
<dbReference type="SUPFAM" id="SSF52266">
    <property type="entry name" value="SGNH hydrolase"/>
    <property type="match status" value="1"/>
</dbReference>
<dbReference type="PROSITE" id="PS50231">
    <property type="entry name" value="RICIN_B_LECTIN"/>
    <property type="match status" value="5"/>
</dbReference>
<evidence type="ECO:0000256" key="4">
    <source>
        <dbReference type="RuleBase" id="RU000489"/>
    </source>
</evidence>
<dbReference type="InterPro" id="IPR001579">
    <property type="entry name" value="Glyco_hydro_18_chit_AS"/>
</dbReference>
<sequence length="2045" mass="219852">MGQLLGLALIAGLLQALLLPPGQAAAVVPEQVIGERAITFNAQGGNKWSYIQGSLMAAADVVALQEVNTVPDKFEPAEDIQNNFRNPLQNARGEGILKYRIRAKDWGRKGASGPEGRLYHLDILDKSMWGGANPADDQEIDPDTQKNAQKSMAIWLRVPLADPNTDIRVIFPEADDRKWIRSRPAFGVRVNGVWYFDIHSAAIRTNTTPNPHSVQLINAIEAAVGGEPWRALGDFNTDAKNFPLHNRYYAAKDGVVPWGTPVGTQIGGMGLDFMVANHPITRVAVTRNSANDGSDHYPVSFAATALGGCNPQTTWGDRTVYTGAHPVPRAALSDEGGDACTSKPAAIVSLGDSYISGEGGRWAGNALTAQEGDVWGTDRRSRCQAAQDCVYDATSYDFNGNRCDRSDVAPIKGTEYADVPPERRFNLACSGATTKNILSDGFKGEKPQVEQLADLADVYDIRMVVVSIGGNDLDFSGIVANCGVAYFVADSTLKQPCSRAKESEFAGRLNAVRAEIVKTLAAVRATMVRARPSNYELVLQSYPNVLPGKDALRYGEGQTSEGGTVDRSRYATGGCPFLKVDADWAHTSVVPRISEMLRQAAGTAGARFLDMQNAFAGHELCANTAQQATNANSNGAPLPADKAEWVRWVPYLPGWEKWATMRQGDAQEAIHPNAFGQQALSRCLTEFGRAASGSKEYIFTCAGSGDGMAVTPDASARREGTVILRNTQTDEVLDDEGTAPDSYLLTRPYLGRPGQRWLLHNVGSKISLQSQRNGGFLDRGRTSNWTYLADAEAGWTVVPTDDGKVRLTIGDSARCLTQDPGRETSGGKWVSVFGCSEDRMKDMQTWKIEYPEDIVFTPADGDTAATNPREGQQMELRSGTGMAVDLSGGDTTAGTAVRASAPTGGPAQRWVTRSLGGGTWRLAAAAAPGMVVDHDPGPHTTHLIQAQEGNANQVWQAKGTGTGWYTLVSAADGGCLTAGAEGEALAVAACDADSKAQRWMFLDGGTGTETGTIRGLGDKCVEPRGGVRDDRTPVRLADCAGSDGQVWTVSADGSLQSLAKCLDIDGGRTAGGTPVQLYTCNANPAQQWIYTARQELKNPNSGKCLDVPGSDTARPLQIWDCNGSPAQKWRLSARPVGQPEGGDAGDPFDAAADDRGSKPAASGDCRPEGMTPTPGTAARYCDVYDGAGREWVGNDRTRRVVGYFTGWRAGANGDPKYLASNIPWSKVSHINYAFAKVEDNRISIGDPNDPANHATGLTWPGEKNAMDGSLPYKGHFNLLNTYKKKHPAVKTLISVGGWADTRNFHTMTTNADGSVNQPGIDAFADSVTAFLDRYGFNGVDIDYEYPTALPDTGNPLDWEVSNPRRKGLQQGYNALMKTLRERLDRAGTDKGRYYLLTSAGSSSGYLVRGLDAGQALQYQDFVNVMTYDLHGSWNKFVGPQAPLYDDGRDNELADAGIYNDQAPNTKDFQKTGYFNTDWAYHYYRGALPAGRINLGVPYYSRGWRGVQGGTDGLWGTAAMPDQSQCPLGTGGRGPANAQSCGMGAVGIDNVWHDLENDREVGAGSNPLWHTKNLQDGRTPGYLRSYGVDTNLPSGQLTGGYAEKYSDALQAPWLWNDSKKVFLSTENEKSVDAKARYIVDKGIGGAMIWELAGDYAQRPGGEWGMGYDLTTRLDNAFKGAGAAGNTKAGGRAQPAEVIDVEAELVEFPTGKDDFYPVQPKLRITNNSGVTLAQGTEISLDLPTSTPPVVKDNDYKALKGLVPGHTGPNVGGLKGDFHRLTITLGYCEDLAPGKSRDIDLKYYLPVTGPSNVTFRIGGREYGSTGDQRRDVRTVTPPAPGAGSSCQAPDWRQGQVYRPDGGRLWRMYDKGDQGWQFEYGDSPAGKPMMIDNFADQSRAHLVEAMEQNPNQYWRVQPAGGGLYTIGSDGRCLTATAARQDLASLPCDGRNEQKWQLVPIADNGSEGAPGAPKHNGLFKLRSAGGSDVEVSGGATTRETHLLTGDPAASTAAFVKYQGFYWYAQWYTTVAPGTAESNGGRPWKKLSPAP</sequence>
<dbReference type="Pfam" id="PF06483">
    <property type="entry name" value="ChiC"/>
    <property type="match status" value="1"/>
</dbReference>
<keyword evidence="2" id="KW-0146">Chitin degradation</keyword>
<dbReference type="CDD" id="cd00161">
    <property type="entry name" value="beta-trefoil_Ricin-like"/>
    <property type="match status" value="2"/>
</dbReference>
<dbReference type="InterPro" id="IPR029070">
    <property type="entry name" value="Chitinase_insertion_sf"/>
</dbReference>
<keyword evidence="3 4" id="KW-0326">Glycosidase</keyword>
<evidence type="ECO:0000256" key="6">
    <source>
        <dbReference type="SAM" id="SignalP"/>
    </source>
</evidence>
<dbReference type="InterPro" id="IPR035992">
    <property type="entry name" value="Ricin_B-like_lectins"/>
</dbReference>
<dbReference type="Proteomes" id="UP001432222">
    <property type="component" value="Chromosome"/>
</dbReference>
<feature type="signal peptide" evidence="6">
    <location>
        <begin position="1"/>
        <end position="24"/>
    </location>
</feature>
<dbReference type="CDD" id="cd06548">
    <property type="entry name" value="GH18_chitinase"/>
    <property type="match status" value="1"/>
</dbReference>
<dbReference type="Pfam" id="PF00652">
    <property type="entry name" value="Ricin_B_lectin"/>
    <property type="match status" value="1"/>
</dbReference>
<dbReference type="InterPro" id="IPR036514">
    <property type="entry name" value="SGNH_hydro_sf"/>
</dbReference>
<dbReference type="Gene3D" id="2.80.10.50">
    <property type="match status" value="5"/>
</dbReference>
<keyword evidence="1 4" id="KW-0378">Hydrolase</keyword>
<dbReference type="SUPFAM" id="SSF54556">
    <property type="entry name" value="Chitinase insertion domain"/>
    <property type="match status" value="1"/>
</dbReference>
<proteinExistence type="predicted"/>
<keyword evidence="6" id="KW-0732">Signal</keyword>
<dbReference type="SUPFAM" id="SSF56219">
    <property type="entry name" value="DNase I-like"/>
    <property type="match status" value="1"/>
</dbReference>
<dbReference type="SMART" id="SM00636">
    <property type="entry name" value="Glyco_18"/>
    <property type="match status" value="1"/>
</dbReference>
<dbReference type="RefSeq" id="WP_328953072.1">
    <property type="nucleotide sequence ID" value="NZ_CP108110.1"/>
</dbReference>
<dbReference type="InterPro" id="IPR017853">
    <property type="entry name" value="GH"/>
</dbReference>
<dbReference type="Gene3D" id="3.10.50.10">
    <property type="match status" value="1"/>
</dbReference>
<dbReference type="Gene3D" id="3.40.50.1110">
    <property type="entry name" value="SGNH hydrolase"/>
    <property type="match status" value="1"/>
</dbReference>
<dbReference type="InterPro" id="IPR013830">
    <property type="entry name" value="SGNH_hydro"/>
</dbReference>